<dbReference type="FunFam" id="3.10.100.10:FF:000015">
    <property type="entry name" value="C-type lectin Cal"/>
    <property type="match status" value="1"/>
</dbReference>
<evidence type="ECO:0000256" key="3">
    <source>
        <dbReference type="ARBA" id="ARBA00022525"/>
    </source>
</evidence>
<proteinExistence type="evidence at transcript level"/>
<evidence type="ECO:0000256" key="5">
    <source>
        <dbReference type="ARBA" id="ARBA00022734"/>
    </source>
</evidence>
<protein>
    <submittedName>
        <fullName evidence="10">Lectin-Boa-1</fullName>
    </submittedName>
</protein>
<dbReference type="SUPFAM" id="SSF56436">
    <property type="entry name" value="C-type lectin-like"/>
    <property type="match status" value="1"/>
</dbReference>
<evidence type="ECO:0000256" key="4">
    <source>
        <dbReference type="ARBA" id="ARBA00022723"/>
    </source>
</evidence>
<keyword evidence="3" id="KW-0964">Secreted</keyword>
<keyword evidence="7" id="KW-1015">Disulfide bond</keyword>
<evidence type="ECO:0000256" key="6">
    <source>
        <dbReference type="ARBA" id="ARBA00022837"/>
    </source>
</evidence>
<dbReference type="Gene3D" id="3.10.100.10">
    <property type="entry name" value="Mannose-Binding Protein A, subunit A"/>
    <property type="match status" value="1"/>
</dbReference>
<dbReference type="InterPro" id="IPR001304">
    <property type="entry name" value="C-type_lectin-like"/>
</dbReference>
<sequence length="167" mass="19662">MGHFAFVSLSWLILAVSLSGAGAQNSCLENWFRYNEFCYKVFNKFKSWKNAERFCMDQQAGCHLASIHSEAESFRLSEYISQSVKIMNVWIGLRDPFEQRNWQWSDGSKSSYTAWNQGEPNNFWNMNENCVELWQQSRYLKWNDEKCTSWRPFLCKCPLESQSEGST</sequence>
<dbReference type="Pfam" id="PF00059">
    <property type="entry name" value="Lectin_C"/>
    <property type="match status" value="1"/>
</dbReference>
<dbReference type="InterPro" id="IPR016187">
    <property type="entry name" value="CTDL_fold"/>
</dbReference>
<feature type="signal peptide" evidence="8">
    <location>
        <begin position="1"/>
        <end position="23"/>
    </location>
</feature>
<comment type="similarity">
    <text evidence="2">Belongs to the true venom lectin family.</text>
</comment>
<dbReference type="PANTHER" id="PTHR22803">
    <property type="entry name" value="MANNOSE, PHOSPHOLIPASE, LECTIN RECEPTOR RELATED"/>
    <property type="match status" value="1"/>
</dbReference>
<name>M9T5Q1_BOACO</name>
<evidence type="ECO:0000256" key="2">
    <source>
        <dbReference type="ARBA" id="ARBA00006250"/>
    </source>
</evidence>
<keyword evidence="4" id="KW-0479">Metal-binding</keyword>
<dbReference type="GO" id="GO:0046872">
    <property type="term" value="F:metal ion binding"/>
    <property type="evidence" value="ECO:0007669"/>
    <property type="project" value="UniProtKB-KW"/>
</dbReference>
<dbReference type="GO" id="GO:0030246">
    <property type="term" value="F:carbohydrate binding"/>
    <property type="evidence" value="ECO:0007669"/>
    <property type="project" value="UniProtKB-KW"/>
</dbReference>
<dbReference type="InterPro" id="IPR018378">
    <property type="entry name" value="C-type_lectin_CS"/>
</dbReference>
<dbReference type="PRINTS" id="PR01504">
    <property type="entry name" value="PNCREATITSAP"/>
</dbReference>
<dbReference type="SMART" id="SM00034">
    <property type="entry name" value="CLECT"/>
    <property type="match status" value="1"/>
</dbReference>
<dbReference type="GO" id="GO:0005576">
    <property type="term" value="C:extracellular region"/>
    <property type="evidence" value="ECO:0007669"/>
    <property type="project" value="UniProtKB-SubCell"/>
</dbReference>
<reference evidence="10" key="1">
    <citation type="submission" date="2012-08" db="EMBL/GenBank/DDBJ databases">
        <title>Squeezers and leaf-cutters: differential diversification and degeneration of the venom system in toxicoferan reptiles.</title>
        <authorList>
            <person name="Fry B.G."/>
            <person name="Undheim E.A.B."/>
            <person name="Ali S.A."/>
            <person name="Debono J."/>
            <person name="Scheib H."/>
            <person name="Ruder T."/>
            <person name="Jackson T.N.W."/>
            <person name="Morgenstern D."/>
            <person name="Cadwallader L."/>
            <person name="Whitehead D."/>
            <person name="Nabuurs R."/>
            <person name="van der Weerd L."/>
            <person name="Vidal N."/>
            <person name="Roelants K."/>
            <person name="Hendrikx I."/>
            <person name="Pineda Gonzalez S."/>
            <person name="Jones A."/>
            <person name="King G.F."/>
            <person name="Antunes A."/>
            <person name="Sunagar K."/>
        </authorList>
    </citation>
    <scope>NUCLEOTIDE SEQUENCE</scope>
</reference>
<feature type="chain" id="PRO_5004102565" evidence="8">
    <location>
        <begin position="24"/>
        <end position="167"/>
    </location>
</feature>
<keyword evidence="6" id="KW-0106">Calcium</keyword>
<feature type="domain" description="C-type lectin" evidence="9">
    <location>
        <begin position="34"/>
        <end position="156"/>
    </location>
</feature>
<comment type="subcellular location">
    <subcellularLocation>
        <location evidence="1">Secreted</location>
    </subcellularLocation>
</comment>
<dbReference type="EMBL" id="JX467160">
    <property type="protein sequence ID" value="AGI97183.1"/>
    <property type="molecule type" value="mRNA"/>
</dbReference>
<dbReference type="PROSITE" id="PS50041">
    <property type="entry name" value="C_TYPE_LECTIN_2"/>
    <property type="match status" value="1"/>
</dbReference>
<organism evidence="10">
    <name type="scientific">Boa constrictor</name>
    <name type="common">Boa</name>
    <dbReference type="NCBI Taxonomy" id="8574"/>
    <lineage>
        <taxon>Eukaryota</taxon>
        <taxon>Metazoa</taxon>
        <taxon>Chordata</taxon>
        <taxon>Craniata</taxon>
        <taxon>Vertebrata</taxon>
        <taxon>Euteleostomi</taxon>
        <taxon>Lepidosauria</taxon>
        <taxon>Squamata</taxon>
        <taxon>Bifurcata</taxon>
        <taxon>Unidentata</taxon>
        <taxon>Episquamata</taxon>
        <taxon>Toxicofera</taxon>
        <taxon>Serpentes</taxon>
        <taxon>Henophidia</taxon>
        <taxon>Boidae</taxon>
        <taxon>Boinae</taxon>
        <taxon>Boa</taxon>
    </lineage>
</organism>
<keyword evidence="8" id="KW-0732">Signal</keyword>
<evidence type="ECO:0000313" key="10">
    <source>
        <dbReference type="EMBL" id="AGI97183.1"/>
    </source>
</evidence>
<evidence type="ECO:0000256" key="7">
    <source>
        <dbReference type="ARBA" id="ARBA00023157"/>
    </source>
</evidence>
<keyword evidence="5" id="KW-0430">Lectin</keyword>
<dbReference type="PROSITE" id="PS00615">
    <property type="entry name" value="C_TYPE_LECTIN_1"/>
    <property type="match status" value="1"/>
</dbReference>
<evidence type="ECO:0000256" key="8">
    <source>
        <dbReference type="SAM" id="SignalP"/>
    </source>
</evidence>
<dbReference type="InterPro" id="IPR016186">
    <property type="entry name" value="C-type_lectin-like/link_sf"/>
</dbReference>
<accession>M9T5Q1</accession>
<evidence type="ECO:0000259" key="9">
    <source>
        <dbReference type="PROSITE" id="PS50041"/>
    </source>
</evidence>
<dbReference type="AlphaFoldDB" id="M9T5Q1"/>
<dbReference type="InterPro" id="IPR050111">
    <property type="entry name" value="C-type_lectin/snaclec_domain"/>
</dbReference>
<evidence type="ECO:0000256" key="1">
    <source>
        <dbReference type="ARBA" id="ARBA00004613"/>
    </source>
</evidence>